<dbReference type="GO" id="GO:0003700">
    <property type="term" value="F:DNA-binding transcription factor activity"/>
    <property type="evidence" value="ECO:0007669"/>
    <property type="project" value="InterPro"/>
</dbReference>
<evidence type="ECO:0000313" key="6">
    <source>
        <dbReference type="EMBL" id="MDH0735912.1"/>
    </source>
</evidence>
<feature type="compositionally biased region" description="Basic and acidic residues" evidence="4">
    <location>
        <begin position="318"/>
        <end position="332"/>
    </location>
</feature>
<dbReference type="PROSITE" id="PS00041">
    <property type="entry name" value="HTH_ARAC_FAMILY_1"/>
    <property type="match status" value="1"/>
</dbReference>
<evidence type="ECO:0000256" key="2">
    <source>
        <dbReference type="ARBA" id="ARBA00023125"/>
    </source>
</evidence>
<dbReference type="AlphaFoldDB" id="A0AA42LNM5"/>
<keyword evidence="1" id="KW-0805">Transcription regulation</keyword>
<keyword evidence="2" id="KW-0238">DNA-binding</keyword>
<proteinExistence type="predicted"/>
<dbReference type="RefSeq" id="WP_279994836.1">
    <property type="nucleotide sequence ID" value="NZ_JAOCDZ010000005.1"/>
</dbReference>
<evidence type="ECO:0000256" key="4">
    <source>
        <dbReference type="SAM" id="MobiDB-lite"/>
    </source>
</evidence>
<dbReference type="Gene3D" id="1.10.10.60">
    <property type="entry name" value="Homeodomain-like"/>
    <property type="match status" value="1"/>
</dbReference>
<dbReference type="InterPro" id="IPR002818">
    <property type="entry name" value="DJ-1/PfpI"/>
</dbReference>
<dbReference type="InterPro" id="IPR018062">
    <property type="entry name" value="HTH_AraC-typ_CS"/>
</dbReference>
<feature type="region of interest" description="Disordered" evidence="4">
    <location>
        <begin position="315"/>
        <end position="375"/>
    </location>
</feature>
<dbReference type="SUPFAM" id="SSF46689">
    <property type="entry name" value="Homeodomain-like"/>
    <property type="match status" value="2"/>
</dbReference>
<dbReference type="CDD" id="cd03136">
    <property type="entry name" value="GATase1_AraC_ArgR_like"/>
    <property type="match status" value="1"/>
</dbReference>
<comment type="caution">
    <text evidence="6">The sequence shown here is derived from an EMBL/GenBank/DDBJ whole genome shotgun (WGS) entry which is preliminary data.</text>
</comment>
<accession>A0AA42LNM5</accession>
<dbReference type="Proteomes" id="UP001161094">
    <property type="component" value="Unassembled WGS sequence"/>
</dbReference>
<feature type="compositionally biased region" description="Low complexity" evidence="4">
    <location>
        <begin position="346"/>
        <end position="355"/>
    </location>
</feature>
<dbReference type="SMART" id="SM00342">
    <property type="entry name" value="HTH_ARAC"/>
    <property type="match status" value="1"/>
</dbReference>
<sequence>MNARLPSPDRQHLRHFGFLPLPQFTMLSFMTAIEVLRMANHLLGRPYYRWSIVSASSGPVAASNGLAVHASVPNDADPPDAVFVCGGTRANADFDRATLQWLQHLAARDVTLGSLCTGAHALLRAGLLDGYRCATHWEDLAMLQREFPKSRLSQDLFVIDRDRITCTGGTAPLDMMLNLVGESVGAGIVALIANQFTIGHVRDHKDKQRMPASMRMPAAHPALAEVIALMEVNLKEPLSLDELAHLSGASQRQLQRLFREHLGTTPKQHYLSLRLRHARALLRQTPMSITSITSACGFQSACHFSKTYRALYGAAPSSERRNPQSFDHDRHGPSLGPGSGPGSGAGLDARLGAGLSTDLDPNAFLPRAARSATQA</sequence>
<dbReference type="InterPro" id="IPR052158">
    <property type="entry name" value="INH-QAR"/>
</dbReference>
<dbReference type="Pfam" id="PF01965">
    <property type="entry name" value="DJ-1_PfpI"/>
    <property type="match status" value="1"/>
</dbReference>
<keyword evidence="3" id="KW-0804">Transcription</keyword>
<evidence type="ECO:0000259" key="5">
    <source>
        <dbReference type="PROSITE" id="PS01124"/>
    </source>
</evidence>
<evidence type="ECO:0000313" key="7">
    <source>
        <dbReference type="Proteomes" id="UP001161094"/>
    </source>
</evidence>
<protein>
    <submittedName>
        <fullName evidence="6">GlxA family transcriptional regulator</fullName>
    </submittedName>
</protein>
<dbReference type="InterPro" id="IPR029062">
    <property type="entry name" value="Class_I_gatase-like"/>
</dbReference>
<dbReference type="InterPro" id="IPR009057">
    <property type="entry name" value="Homeodomain-like_sf"/>
</dbReference>
<dbReference type="PROSITE" id="PS01124">
    <property type="entry name" value="HTH_ARAC_FAMILY_2"/>
    <property type="match status" value="1"/>
</dbReference>
<dbReference type="PANTHER" id="PTHR43130:SF3">
    <property type="entry name" value="HTH-TYPE TRANSCRIPTIONAL REGULATOR RV1931C"/>
    <property type="match status" value="1"/>
</dbReference>
<dbReference type="Gene3D" id="3.40.50.880">
    <property type="match status" value="1"/>
</dbReference>
<dbReference type="InterPro" id="IPR018060">
    <property type="entry name" value="HTH_AraC"/>
</dbReference>
<dbReference type="SUPFAM" id="SSF52317">
    <property type="entry name" value="Class I glutamine amidotransferase-like"/>
    <property type="match status" value="1"/>
</dbReference>
<evidence type="ECO:0000256" key="3">
    <source>
        <dbReference type="ARBA" id="ARBA00023163"/>
    </source>
</evidence>
<dbReference type="Pfam" id="PF12833">
    <property type="entry name" value="HTH_18"/>
    <property type="match status" value="1"/>
</dbReference>
<organism evidence="6 7">
    <name type="scientific">Achromobacter spanius</name>
    <dbReference type="NCBI Taxonomy" id="217203"/>
    <lineage>
        <taxon>Bacteria</taxon>
        <taxon>Pseudomonadati</taxon>
        <taxon>Pseudomonadota</taxon>
        <taxon>Betaproteobacteria</taxon>
        <taxon>Burkholderiales</taxon>
        <taxon>Alcaligenaceae</taxon>
        <taxon>Achromobacter</taxon>
    </lineage>
</organism>
<feature type="domain" description="HTH araC/xylS-type" evidence="5">
    <location>
        <begin position="224"/>
        <end position="322"/>
    </location>
</feature>
<gene>
    <name evidence="6" type="ORF">N5D93_08830</name>
</gene>
<evidence type="ECO:0000256" key="1">
    <source>
        <dbReference type="ARBA" id="ARBA00023015"/>
    </source>
</evidence>
<name>A0AA42LNM5_9BURK</name>
<dbReference type="PANTHER" id="PTHR43130">
    <property type="entry name" value="ARAC-FAMILY TRANSCRIPTIONAL REGULATOR"/>
    <property type="match status" value="1"/>
</dbReference>
<feature type="compositionally biased region" description="Gly residues" evidence="4">
    <location>
        <begin position="335"/>
        <end position="345"/>
    </location>
</feature>
<dbReference type="GO" id="GO:0043565">
    <property type="term" value="F:sequence-specific DNA binding"/>
    <property type="evidence" value="ECO:0007669"/>
    <property type="project" value="InterPro"/>
</dbReference>
<reference evidence="6" key="1">
    <citation type="submission" date="2022-09" db="EMBL/GenBank/DDBJ databases">
        <title>Intensive care unit water sources are persistently colonized with multi-drug resistant bacteria and are the site of extensive horizontal gene transfer of antibiotic resistance genes.</title>
        <authorList>
            <person name="Diorio-Toth L."/>
        </authorList>
    </citation>
    <scope>NUCLEOTIDE SEQUENCE</scope>
    <source>
        <strain evidence="6">GD03843</strain>
    </source>
</reference>
<dbReference type="EMBL" id="JAOCDZ010000005">
    <property type="protein sequence ID" value="MDH0735912.1"/>
    <property type="molecule type" value="Genomic_DNA"/>
</dbReference>